<dbReference type="InterPro" id="IPR051595">
    <property type="entry name" value="GH25_Enzymes"/>
</dbReference>
<protein>
    <recommendedName>
        <fullName evidence="6">Lysozyme</fullName>
    </recommendedName>
</protein>
<evidence type="ECO:0000256" key="2">
    <source>
        <dbReference type="ARBA" id="ARBA00022729"/>
    </source>
</evidence>
<gene>
    <name evidence="4" type="ORF">MSPICULIGERA_LOCUS8142</name>
</gene>
<evidence type="ECO:0008006" key="6">
    <source>
        <dbReference type="Google" id="ProtNLM"/>
    </source>
</evidence>
<proteinExistence type="inferred from homology"/>
<dbReference type="CDD" id="cd06416">
    <property type="entry name" value="GH25_Lys1-like"/>
    <property type="match status" value="1"/>
</dbReference>
<dbReference type="AlphaFoldDB" id="A0AA36CJG1"/>
<comment type="caution">
    <text evidence="4">The sequence shown here is derived from an EMBL/GenBank/DDBJ whole genome shotgun (WGS) entry which is preliminary data.</text>
</comment>
<organism evidence="4 5">
    <name type="scientific">Mesorhabditis spiculigera</name>
    <dbReference type="NCBI Taxonomy" id="96644"/>
    <lineage>
        <taxon>Eukaryota</taxon>
        <taxon>Metazoa</taxon>
        <taxon>Ecdysozoa</taxon>
        <taxon>Nematoda</taxon>
        <taxon>Chromadorea</taxon>
        <taxon>Rhabditida</taxon>
        <taxon>Rhabditina</taxon>
        <taxon>Rhabditomorpha</taxon>
        <taxon>Rhabditoidea</taxon>
        <taxon>Rhabditidae</taxon>
        <taxon>Mesorhabditinae</taxon>
        <taxon>Mesorhabditis</taxon>
    </lineage>
</organism>
<evidence type="ECO:0000313" key="4">
    <source>
        <dbReference type="EMBL" id="CAJ0569673.1"/>
    </source>
</evidence>
<evidence type="ECO:0000256" key="1">
    <source>
        <dbReference type="ARBA" id="ARBA00010646"/>
    </source>
</evidence>
<feature type="non-terminal residue" evidence="4">
    <location>
        <position position="1"/>
    </location>
</feature>
<keyword evidence="2 3" id="KW-0732">Signal</keyword>
<dbReference type="GO" id="GO:0007165">
    <property type="term" value="P:signal transduction"/>
    <property type="evidence" value="ECO:0007669"/>
    <property type="project" value="TreeGrafter"/>
</dbReference>
<dbReference type="PANTHER" id="PTHR23208:SF36">
    <property type="entry name" value="LYSOZYME-RELATED"/>
    <property type="match status" value="1"/>
</dbReference>
<feature type="signal peptide" evidence="3">
    <location>
        <begin position="1"/>
        <end position="23"/>
    </location>
</feature>
<comment type="similarity">
    <text evidence="1">Belongs to the glycosyl hydrolase 25 family.</text>
</comment>
<dbReference type="GO" id="GO:0003796">
    <property type="term" value="F:lysozyme activity"/>
    <property type="evidence" value="ECO:0007669"/>
    <property type="project" value="InterPro"/>
</dbReference>
<dbReference type="PROSITE" id="PS51904">
    <property type="entry name" value="GLYCOSYL_HYDROL_F25_2"/>
    <property type="match status" value="1"/>
</dbReference>
<accession>A0AA36CJG1</accession>
<evidence type="ECO:0000313" key="5">
    <source>
        <dbReference type="Proteomes" id="UP001177023"/>
    </source>
</evidence>
<dbReference type="Pfam" id="PF01183">
    <property type="entry name" value="Glyco_hydro_25"/>
    <property type="match status" value="1"/>
</dbReference>
<evidence type="ECO:0000256" key="3">
    <source>
        <dbReference type="SAM" id="SignalP"/>
    </source>
</evidence>
<dbReference type="GO" id="GO:0045087">
    <property type="term" value="P:innate immune response"/>
    <property type="evidence" value="ECO:0007669"/>
    <property type="project" value="TreeGrafter"/>
</dbReference>
<dbReference type="InterPro" id="IPR002053">
    <property type="entry name" value="Glyco_hydro_25"/>
</dbReference>
<dbReference type="PANTHER" id="PTHR23208">
    <property type="entry name" value="LYSOZYME PROTEIN"/>
    <property type="match status" value="1"/>
</dbReference>
<feature type="chain" id="PRO_5041317660" description="Lysozyme" evidence="3">
    <location>
        <begin position="24"/>
        <end position="911"/>
    </location>
</feature>
<dbReference type="SUPFAM" id="SSF51445">
    <property type="entry name" value="(Trans)glycosidases"/>
    <property type="match status" value="1"/>
</dbReference>
<reference evidence="4" key="1">
    <citation type="submission" date="2023-06" db="EMBL/GenBank/DDBJ databases">
        <authorList>
            <person name="Delattre M."/>
        </authorList>
    </citation>
    <scope>NUCLEOTIDE SEQUENCE</scope>
    <source>
        <strain evidence="4">AF72</strain>
    </source>
</reference>
<dbReference type="InterPro" id="IPR017853">
    <property type="entry name" value="GH"/>
</dbReference>
<dbReference type="EMBL" id="CATQJA010002093">
    <property type="protein sequence ID" value="CAJ0569673.1"/>
    <property type="molecule type" value="Genomic_DNA"/>
</dbReference>
<dbReference type="GO" id="GO:0016998">
    <property type="term" value="P:cell wall macromolecule catabolic process"/>
    <property type="evidence" value="ECO:0007669"/>
    <property type="project" value="InterPro"/>
</dbReference>
<keyword evidence="5" id="KW-1185">Reference proteome</keyword>
<dbReference type="GO" id="GO:0009253">
    <property type="term" value="P:peptidoglycan catabolic process"/>
    <property type="evidence" value="ECO:0007669"/>
    <property type="project" value="InterPro"/>
</dbReference>
<name>A0AA36CJG1_9BILA</name>
<dbReference type="Proteomes" id="UP001177023">
    <property type="component" value="Unassembled WGS sequence"/>
</dbReference>
<dbReference type="Gene3D" id="3.20.20.80">
    <property type="entry name" value="Glycosidases"/>
    <property type="match status" value="1"/>
</dbReference>
<sequence length="911" mass="102249">MPQIYSVFTILACCFVGGYLVAAQTVEGDCVAIFSDANRRDELNECFIKRVSQNLIRDGIVSSEKAAQRILHASRSQRRKWMCKYPDALKPCACGTELLDGFEMEGVCKPEYDGPFMPLGRPLGDVLECEQQLKSKSRTQEINRCVENYVVTLVASQDKISEENARELFQTNPSSRFDWMCRYKERIENACKCSAAMIERVDHAYCHNRKLTMDTIDIRNCIENPDPLVRARDCEWMYPVPKTNASCSDHLKPIQCKKLVFEQCKPGRGASYVNLALKGSDIGRPTDAMWHACEDHLDELHDVIFLSRSPRARSYPPSECDFKCPVHGMIPPYDCFIHKSLRRWAKNDTLEMDFLHTAGAIDVRLAGALAVCNREPNDTAQLLTCGNCSTRYLETFEEAMCGFGLPSADVSAIAKCAVSDRRAAQRAYDMCMLPTDTCIDVVMKIACIRDNLLKTCSAAEHNNFLDAWDHIWEQIYSAVDHPLPRIFDINTTDCLELAKKRLAANATTIHGLPEELPLNHMPLFGDDQDPYHEEEASAPIFFMAIEIQQRDVGCHEVLQVLQVVQVFQVYEAPLEAPSQIDVVEAPCRLVEAPEARLQDQELVAPRQALRLALVGQPLVEPVPRLEPFDPLDASRLGVPSPQRAQRVQYQQQPSESNHWPAYRLLPTTEDPILLITPPSARRPDCHALSFANPATETRTMRYLVALALFGIVAARTGFDAIGAISVSTFQCLKKDGYDFYVARVWQEINNYDTSGIQNIKNARAAGFTDVDGYIYPCLRSNCPAGANQVEAVIDKLHADGATIGTLWLDVEGTWPSDKTHNQNFIKGMADAAEKKGVKVGVYTGQYSWPEIVGSWTGMSKYPLWWPNYNNDPGFGRFTSYGGWTKPAIHQYQGDLTKRPCGLGDMDLDYKA</sequence>